<keyword evidence="4" id="KW-1185">Reference proteome</keyword>
<dbReference type="AlphaFoldDB" id="B1Y059"/>
<proteinExistence type="predicted"/>
<name>B1Y059_LEPCP</name>
<dbReference type="Pfam" id="PF13439">
    <property type="entry name" value="Glyco_transf_4"/>
    <property type="match status" value="1"/>
</dbReference>
<organism evidence="3 4">
    <name type="scientific">Leptothrix cholodnii (strain ATCC 51168 / LMG 8142 / SP-6)</name>
    <name type="common">Leptothrix discophora (strain SP-6)</name>
    <dbReference type="NCBI Taxonomy" id="395495"/>
    <lineage>
        <taxon>Bacteria</taxon>
        <taxon>Pseudomonadati</taxon>
        <taxon>Pseudomonadota</taxon>
        <taxon>Betaproteobacteria</taxon>
        <taxon>Burkholderiales</taxon>
        <taxon>Sphaerotilaceae</taxon>
        <taxon>Leptothrix</taxon>
    </lineage>
</organism>
<feature type="domain" description="Glycosyltransferase subfamily 4-like N-terminal" evidence="2">
    <location>
        <begin position="14"/>
        <end position="183"/>
    </location>
</feature>
<dbReference type="CAZy" id="GT4">
    <property type="family name" value="Glycosyltransferase Family 4"/>
</dbReference>
<dbReference type="InterPro" id="IPR028098">
    <property type="entry name" value="Glyco_trans_4-like_N"/>
</dbReference>
<reference evidence="3 4" key="1">
    <citation type="submission" date="2008-03" db="EMBL/GenBank/DDBJ databases">
        <title>Complete sequence of Leptothrix cholodnii SP-6.</title>
        <authorList>
            <consortium name="US DOE Joint Genome Institute"/>
            <person name="Copeland A."/>
            <person name="Lucas S."/>
            <person name="Lapidus A."/>
            <person name="Glavina del Rio T."/>
            <person name="Dalin E."/>
            <person name="Tice H."/>
            <person name="Bruce D."/>
            <person name="Goodwin L."/>
            <person name="Pitluck S."/>
            <person name="Chertkov O."/>
            <person name="Brettin T."/>
            <person name="Detter J.C."/>
            <person name="Han C."/>
            <person name="Kuske C.R."/>
            <person name="Schmutz J."/>
            <person name="Larimer F."/>
            <person name="Land M."/>
            <person name="Hauser L."/>
            <person name="Kyrpides N."/>
            <person name="Lykidis A."/>
            <person name="Emerson D."/>
            <person name="Richardson P."/>
        </authorList>
    </citation>
    <scope>NUCLEOTIDE SEQUENCE [LARGE SCALE GENOMIC DNA]</scope>
    <source>
        <strain evidence="4">ATCC 51168 / LMG 8142 / SP-6</strain>
    </source>
</reference>
<dbReference type="eggNOG" id="COG0438">
    <property type="taxonomic scope" value="Bacteria"/>
</dbReference>
<feature type="domain" description="Glycosyl transferase family 1" evidence="1">
    <location>
        <begin position="198"/>
        <end position="348"/>
    </location>
</feature>
<dbReference type="SUPFAM" id="SSF53756">
    <property type="entry name" value="UDP-Glycosyltransferase/glycogen phosphorylase"/>
    <property type="match status" value="1"/>
</dbReference>
<evidence type="ECO:0000259" key="1">
    <source>
        <dbReference type="Pfam" id="PF00534"/>
    </source>
</evidence>
<dbReference type="RefSeq" id="WP_012348091.1">
    <property type="nucleotide sequence ID" value="NC_010524.1"/>
</dbReference>
<protein>
    <submittedName>
        <fullName evidence="3">Glycosyl transferase group 1</fullName>
    </submittedName>
</protein>
<dbReference type="PANTHER" id="PTHR12526">
    <property type="entry name" value="GLYCOSYLTRANSFERASE"/>
    <property type="match status" value="1"/>
</dbReference>
<dbReference type="OrthoDB" id="7560678at2"/>
<evidence type="ECO:0000313" key="4">
    <source>
        <dbReference type="Proteomes" id="UP000001693"/>
    </source>
</evidence>
<accession>B1Y059</accession>
<gene>
    <name evidence="3" type="ordered locus">Lcho_3080</name>
</gene>
<sequence>MRLFLVIDGFYPWPGGTESQVALLARLFKRRGHEVRIIAPRLDPAKPLEEMVDGTRVTRIDYPKIKGFGAVFLILKFMLFLLRERSHYDALHIHMAKNLAAAAGAVRPWLPGPVLVKVSGAWEFEGGVLDERMKKHPVYSTLRRLMQRNDAFQAISVETERRLLASGMPASKVLAIPNAVDLSLYGSREFDPARKVLRVVYTGRLAPVKGVDVLLRAWNELPNRDQLELNIVGDGPQRVEIEAYVAQHQLGAGVRFSGWTDDVRSALRDADLYVQPSLNEGLPNSVLEAMAASLPIVATRVSGNEDLVVSGVNGYLAEAGDSASLAAALTRALADPAAMHRMGQASRRFIEDRYGSERVLGQLEAVYAGSAA</sequence>
<keyword evidence="3" id="KW-0808">Transferase</keyword>
<dbReference type="InterPro" id="IPR001296">
    <property type="entry name" value="Glyco_trans_1"/>
</dbReference>
<evidence type="ECO:0000313" key="3">
    <source>
        <dbReference type="EMBL" id="ACB35340.1"/>
    </source>
</evidence>
<dbReference type="GO" id="GO:0016757">
    <property type="term" value="F:glycosyltransferase activity"/>
    <property type="evidence" value="ECO:0007669"/>
    <property type="project" value="UniProtKB-ARBA"/>
</dbReference>
<dbReference type="Proteomes" id="UP000001693">
    <property type="component" value="Chromosome"/>
</dbReference>
<dbReference type="HOGENOM" id="CLU_009583_0_3_4"/>
<dbReference type="PANTHER" id="PTHR12526:SF636">
    <property type="entry name" value="BLL3647 PROTEIN"/>
    <property type="match status" value="1"/>
</dbReference>
<dbReference type="KEGG" id="lch:Lcho_3080"/>
<dbReference type="Pfam" id="PF00534">
    <property type="entry name" value="Glycos_transf_1"/>
    <property type="match status" value="1"/>
</dbReference>
<dbReference type="EMBL" id="CP001013">
    <property type="protein sequence ID" value="ACB35340.1"/>
    <property type="molecule type" value="Genomic_DNA"/>
</dbReference>
<dbReference type="STRING" id="395495.Lcho_3080"/>
<dbReference type="CDD" id="cd03801">
    <property type="entry name" value="GT4_PimA-like"/>
    <property type="match status" value="1"/>
</dbReference>
<evidence type="ECO:0000259" key="2">
    <source>
        <dbReference type="Pfam" id="PF13439"/>
    </source>
</evidence>
<dbReference type="Gene3D" id="3.40.50.2000">
    <property type="entry name" value="Glycogen Phosphorylase B"/>
    <property type="match status" value="2"/>
</dbReference>